<sequence>MSANVTSTVAWHQMYSALLSQLPNTMHDNPYKVSAFLGDGAWKTVAISIGLGYLLLVQALRFQRAKSLRRCYGFPDRASLKKMTVEDAQKIIVDLASLEFPLMSETSLQFGLFKTYGVETISSLLLATKNLTDPVASLKRQASITDPVYTAVLIGEFIYNPPNSNRATTAVARMNWLHSKYITSGKILDTDLLYTLSVFITEPERFMRLYEWRSLNEMEHCAYGVFWKSIGDAMGIEYEGYLSKTEWIDGLDFALDIAQWAKSYEVIAFAPSQVSNKPAVTLIPMIAYWVPRFGKEFAYECVHVLLGDRVREAFLLPEPGIGAAALVYASLALRRFALRHLCLPRFVPLKRHNEVTDSVDAPLHIKWPYGNYPFYIKPTTWNRWGPGAWAVWLYGGKVPGDEPVEHMAQGYKFEDLGPRNRMGHGTDEMQSDFERLRTKGMGGCPFG</sequence>
<evidence type="ECO:0000313" key="1">
    <source>
        <dbReference type="EMBL" id="KAH6657921.1"/>
    </source>
</evidence>
<dbReference type="InterPro" id="IPR046366">
    <property type="entry name" value="MPAB"/>
</dbReference>
<gene>
    <name evidence="1" type="ORF">BKA67DRAFT_533103</name>
</gene>
<dbReference type="Proteomes" id="UP000758603">
    <property type="component" value="Unassembled WGS sequence"/>
</dbReference>
<comment type="caution">
    <text evidence="1">The sequence shown here is derived from an EMBL/GenBank/DDBJ whole genome shotgun (WGS) entry which is preliminary data.</text>
</comment>
<dbReference type="GeneID" id="70128545"/>
<name>A0A9P9A283_9PEZI</name>
<dbReference type="OrthoDB" id="545169at2759"/>
<dbReference type="RefSeq" id="XP_045962155.1">
    <property type="nucleotide sequence ID" value="XM_046099653.1"/>
</dbReference>
<protein>
    <recommendedName>
        <fullName evidence="3">ER-bound oxygenase mpaB/mpaB'/Rubber oxygenase catalytic domain-containing protein</fullName>
    </recommendedName>
</protein>
<accession>A0A9P9A283</accession>
<evidence type="ECO:0008006" key="3">
    <source>
        <dbReference type="Google" id="ProtNLM"/>
    </source>
</evidence>
<keyword evidence="2" id="KW-1185">Reference proteome</keyword>
<dbReference type="GO" id="GO:0016491">
    <property type="term" value="F:oxidoreductase activity"/>
    <property type="evidence" value="ECO:0007669"/>
    <property type="project" value="InterPro"/>
</dbReference>
<reference evidence="1" key="1">
    <citation type="journal article" date="2021" name="Nat. Commun.">
        <title>Genetic determinants of endophytism in the Arabidopsis root mycobiome.</title>
        <authorList>
            <person name="Mesny F."/>
            <person name="Miyauchi S."/>
            <person name="Thiergart T."/>
            <person name="Pickel B."/>
            <person name="Atanasova L."/>
            <person name="Karlsson M."/>
            <person name="Huettel B."/>
            <person name="Barry K.W."/>
            <person name="Haridas S."/>
            <person name="Chen C."/>
            <person name="Bauer D."/>
            <person name="Andreopoulos W."/>
            <person name="Pangilinan J."/>
            <person name="LaButti K."/>
            <person name="Riley R."/>
            <person name="Lipzen A."/>
            <person name="Clum A."/>
            <person name="Drula E."/>
            <person name="Henrissat B."/>
            <person name="Kohler A."/>
            <person name="Grigoriev I.V."/>
            <person name="Martin F.M."/>
            <person name="Hacquard S."/>
        </authorList>
    </citation>
    <scope>NUCLEOTIDE SEQUENCE</scope>
    <source>
        <strain evidence="1">MPI-SDFR-AT-0073</strain>
    </source>
</reference>
<dbReference type="AlphaFoldDB" id="A0A9P9A283"/>
<evidence type="ECO:0000313" key="2">
    <source>
        <dbReference type="Proteomes" id="UP000758603"/>
    </source>
</evidence>
<organism evidence="1 2">
    <name type="scientific">Truncatella angustata</name>
    <dbReference type="NCBI Taxonomy" id="152316"/>
    <lineage>
        <taxon>Eukaryota</taxon>
        <taxon>Fungi</taxon>
        <taxon>Dikarya</taxon>
        <taxon>Ascomycota</taxon>
        <taxon>Pezizomycotina</taxon>
        <taxon>Sordariomycetes</taxon>
        <taxon>Xylariomycetidae</taxon>
        <taxon>Amphisphaeriales</taxon>
        <taxon>Sporocadaceae</taxon>
        <taxon>Truncatella</taxon>
    </lineage>
</organism>
<dbReference type="PANTHER" id="PTHR36124:SF1">
    <property type="entry name" value="ER-BOUND OXYGENASE MPAB_MPAB'_RUBBER OXYGENASE CATALYTIC DOMAIN-CONTAINING PROTEIN"/>
    <property type="match status" value="1"/>
</dbReference>
<proteinExistence type="predicted"/>
<dbReference type="EMBL" id="JAGPXC010000002">
    <property type="protein sequence ID" value="KAH6657921.1"/>
    <property type="molecule type" value="Genomic_DNA"/>
</dbReference>
<dbReference type="PANTHER" id="PTHR36124">
    <property type="match status" value="1"/>
</dbReference>